<feature type="transmembrane region" description="Helical" evidence="8">
    <location>
        <begin position="26"/>
        <end position="50"/>
    </location>
</feature>
<evidence type="ECO:0000313" key="9">
    <source>
        <dbReference type="EMBL" id="GGH60020.1"/>
    </source>
</evidence>
<evidence type="ECO:0000313" key="10">
    <source>
        <dbReference type="Proteomes" id="UP000600171"/>
    </source>
</evidence>
<dbReference type="Pfam" id="PF03591">
    <property type="entry name" value="AzlC"/>
    <property type="match status" value="1"/>
</dbReference>
<evidence type="ECO:0000256" key="7">
    <source>
        <dbReference type="ARBA" id="ARBA00023136"/>
    </source>
</evidence>
<sequence length="265" mass="28060">MADTVEETPGARFGFKDALRVGGVVFGGYLVLGLGLGILISSLGLPWWLAPLLSSLVYAGSVEFLLAGMIAASAPLASIAATTFLVNARHLVYGLSFPLENIRGFLPKFYGIYSLTDEQFALNAGPDSSTHSQGRLLWIGLLLHLSWISGSTLGAVVGASFLAGIKGMDFVMTALFIILAIEAYRAQKDNVSALLAVISAAVAMIFFPGSMLTVALLLYVLLLLVRHFFSNKRPRTVSTETLALGEPVQPTAGNLQDDAGEAPRA</sequence>
<evidence type="ECO:0000256" key="4">
    <source>
        <dbReference type="ARBA" id="ARBA00022475"/>
    </source>
</evidence>
<dbReference type="GO" id="GO:0005886">
    <property type="term" value="C:plasma membrane"/>
    <property type="evidence" value="ECO:0007669"/>
    <property type="project" value="UniProtKB-SubCell"/>
</dbReference>
<keyword evidence="4" id="KW-1003">Cell membrane</keyword>
<keyword evidence="10" id="KW-1185">Reference proteome</keyword>
<evidence type="ECO:0000256" key="3">
    <source>
        <dbReference type="ARBA" id="ARBA00022448"/>
    </source>
</evidence>
<keyword evidence="6 8" id="KW-1133">Transmembrane helix</keyword>
<dbReference type="PANTHER" id="PTHR34979">
    <property type="entry name" value="INNER MEMBRANE PROTEIN YGAZ"/>
    <property type="match status" value="1"/>
</dbReference>
<gene>
    <name evidence="9" type="ORF">GCM10007359_07790</name>
</gene>
<evidence type="ECO:0000256" key="2">
    <source>
        <dbReference type="ARBA" id="ARBA00010735"/>
    </source>
</evidence>
<dbReference type="PANTHER" id="PTHR34979:SF1">
    <property type="entry name" value="INNER MEMBRANE PROTEIN YGAZ"/>
    <property type="match status" value="1"/>
</dbReference>
<feature type="transmembrane region" description="Helical" evidence="8">
    <location>
        <begin position="170"/>
        <end position="187"/>
    </location>
</feature>
<comment type="similarity">
    <text evidence="2">Belongs to the AzlC family.</text>
</comment>
<accession>A0A917MRP5</accession>
<comment type="caution">
    <text evidence="9">The sequence shown here is derived from an EMBL/GenBank/DDBJ whole genome shotgun (WGS) entry which is preliminary data.</text>
</comment>
<comment type="subcellular location">
    <subcellularLocation>
        <location evidence="1">Cell membrane</location>
        <topology evidence="1">Multi-pass membrane protein</topology>
    </subcellularLocation>
</comment>
<evidence type="ECO:0000256" key="6">
    <source>
        <dbReference type="ARBA" id="ARBA00022989"/>
    </source>
</evidence>
<dbReference type="InterPro" id="IPR011606">
    <property type="entry name" value="Brnchd-chn_aa_trnsp_permease"/>
</dbReference>
<evidence type="ECO:0008006" key="11">
    <source>
        <dbReference type="Google" id="ProtNLM"/>
    </source>
</evidence>
<keyword evidence="7 8" id="KW-0472">Membrane</keyword>
<feature type="transmembrane region" description="Helical" evidence="8">
    <location>
        <begin position="62"/>
        <end position="86"/>
    </location>
</feature>
<name>A0A917MRP5_9MICC</name>
<keyword evidence="5 8" id="KW-0812">Transmembrane</keyword>
<keyword evidence="3" id="KW-0813">Transport</keyword>
<dbReference type="AlphaFoldDB" id="A0A917MRP5"/>
<organism evidence="9 10">
    <name type="scientific">Rothia aerolata</name>
    <dbReference type="NCBI Taxonomy" id="1812262"/>
    <lineage>
        <taxon>Bacteria</taxon>
        <taxon>Bacillati</taxon>
        <taxon>Actinomycetota</taxon>
        <taxon>Actinomycetes</taxon>
        <taxon>Micrococcales</taxon>
        <taxon>Micrococcaceae</taxon>
        <taxon>Rothia</taxon>
    </lineage>
</organism>
<feature type="transmembrane region" description="Helical" evidence="8">
    <location>
        <begin position="136"/>
        <end position="163"/>
    </location>
</feature>
<dbReference type="EMBL" id="BMDC01000001">
    <property type="protein sequence ID" value="GGH60020.1"/>
    <property type="molecule type" value="Genomic_DNA"/>
</dbReference>
<reference evidence="9 10" key="1">
    <citation type="journal article" date="2014" name="Int. J. Syst. Evol. Microbiol.">
        <title>Complete genome sequence of Corynebacterium casei LMG S-19264T (=DSM 44701T), isolated from a smear-ripened cheese.</title>
        <authorList>
            <consortium name="US DOE Joint Genome Institute (JGI-PGF)"/>
            <person name="Walter F."/>
            <person name="Albersmeier A."/>
            <person name="Kalinowski J."/>
            <person name="Ruckert C."/>
        </authorList>
    </citation>
    <scope>NUCLEOTIDE SEQUENCE [LARGE SCALE GENOMIC DNA]</scope>
    <source>
        <strain evidence="9 10">CCM 8669</strain>
    </source>
</reference>
<evidence type="ECO:0000256" key="8">
    <source>
        <dbReference type="SAM" id="Phobius"/>
    </source>
</evidence>
<protein>
    <recommendedName>
        <fullName evidence="11">Branched-chain amino acid ABC transporter permease</fullName>
    </recommendedName>
</protein>
<feature type="transmembrane region" description="Helical" evidence="8">
    <location>
        <begin position="193"/>
        <end position="225"/>
    </location>
</feature>
<dbReference type="Proteomes" id="UP000600171">
    <property type="component" value="Unassembled WGS sequence"/>
</dbReference>
<proteinExistence type="inferred from homology"/>
<dbReference type="GO" id="GO:1903785">
    <property type="term" value="P:L-valine transmembrane transport"/>
    <property type="evidence" value="ECO:0007669"/>
    <property type="project" value="TreeGrafter"/>
</dbReference>
<evidence type="ECO:0000256" key="5">
    <source>
        <dbReference type="ARBA" id="ARBA00022692"/>
    </source>
</evidence>
<dbReference type="RefSeq" id="WP_188358992.1">
    <property type="nucleotide sequence ID" value="NZ_BMDC01000001.1"/>
</dbReference>
<evidence type="ECO:0000256" key="1">
    <source>
        <dbReference type="ARBA" id="ARBA00004651"/>
    </source>
</evidence>